<name>A0A8T0QSX4_PANVG</name>
<accession>A0A8T0QSX4</accession>
<evidence type="ECO:0000313" key="2">
    <source>
        <dbReference type="Proteomes" id="UP000823388"/>
    </source>
</evidence>
<proteinExistence type="predicted"/>
<organism evidence="1 2">
    <name type="scientific">Panicum virgatum</name>
    <name type="common">Blackwell switchgrass</name>
    <dbReference type="NCBI Taxonomy" id="38727"/>
    <lineage>
        <taxon>Eukaryota</taxon>
        <taxon>Viridiplantae</taxon>
        <taxon>Streptophyta</taxon>
        <taxon>Embryophyta</taxon>
        <taxon>Tracheophyta</taxon>
        <taxon>Spermatophyta</taxon>
        <taxon>Magnoliopsida</taxon>
        <taxon>Liliopsida</taxon>
        <taxon>Poales</taxon>
        <taxon>Poaceae</taxon>
        <taxon>PACMAD clade</taxon>
        <taxon>Panicoideae</taxon>
        <taxon>Panicodae</taxon>
        <taxon>Paniceae</taxon>
        <taxon>Panicinae</taxon>
        <taxon>Panicum</taxon>
        <taxon>Panicum sect. Hiantes</taxon>
    </lineage>
</organism>
<comment type="caution">
    <text evidence="1">The sequence shown here is derived from an EMBL/GenBank/DDBJ whole genome shotgun (WGS) entry which is preliminary data.</text>
</comment>
<dbReference type="EMBL" id="CM029048">
    <property type="protein sequence ID" value="KAG2576332.1"/>
    <property type="molecule type" value="Genomic_DNA"/>
</dbReference>
<dbReference type="Proteomes" id="UP000823388">
    <property type="component" value="Chromosome 6N"/>
</dbReference>
<gene>
    <name evidence="1" type="ORF">PVAP13_6NG015331</name>
</gene>
<sequence>MEACVYQCVSIDVAAGHVFVGGGGREAGHGRTARHGDRWPACSTTNACTVATNRSDRACLTVRRNQRAGHLSSQKRKEKNTRHAVLIASPLIFPSTKNVNHLRLWI</sequence>
<keyword evidence="2" id="KW-1185">Reference proteome</keyword>
<protein>
    <submittedName>
        <fullName evidence="1">Uncharacterized protein</fullName>
    </submittedName>
</protein>
<dbReference type="AlphaFoldDB" id="A0A8T0QSX4"/>
<evidence type="ECO:0000313" key="1">
    <source>
        <dbReference type="EMBL" id="KAG2576332.1"/>
    </source>
</evidence>
<reference evidence="1 2" key="1">
    <citation type="submission" date="2020-05" db="EMBL/GenBank/DDBJ databases">
        <title>WGS assembly of Panicum virgatum.</title>
        <authorList>
            <person name="Lovell J.T."/>
            <person name="Jenkins J."/>
            <person name="Shu S."/>
            <person name="Juenger T.E."/>
            <person name="Schmutz J."/>
        </authorList>
    </citation>
    <scope>NUCLEOTIDE SEQUENCE [LARGE SCALE GENOMIC DNA]</scope>
    <source>
        <strain evidence="2">cv. AP13</strain>
    </source>
</reference>